<sequence length="90" mass="9972">MGTVADFFKGFIKSTKIIAQKVGAFVMLVFFLGVLMGTYIAFAGLSLLWVAAFGLVVVVFWNDFGEGVGILLLLLIVFFFMPYLLPQIRI</sequence>
<dbReference type="AlphaFoldDB" id="A0A8T4C931"/>
<keyword evidence="1" id="KW-1133">Transmembrane helix</keyword>
<feature type="transmembrane region" description="Helical" evidence="1">
    <location>
        <begin position="17"/>
        <end position="35"/>
    </location>
</feature>
<proteinExistence type="predicted"/>
<evidence type="ECO:0000313" key="3">
    <source>
        <dbReference type="Proteomes" id="UP000774699"/>
    </source>
</evidence>
<comment type="caution">
    <text evidence="2">The sequence shown here is derived from an EMBL/GenBank/DDBJ whole genome shotgun (WGS) entry which is preliminary data.</text>
</comment>
<keyword evidence="1" id="KW-0812">Transmembrane</keyword>
<protein>
    <submittedName>
        <fullName evidence="2">Uncharacterized protein</fullName>
    </submittedName>
</protein>
<dbReference type="Proteomes" id="UP000774699">
    <property type="component" value="Unassembled WGS sequence"/>
</dbReference>
<organism evidence="2 3">
    <name type="scientific">Candidatus Iainarchaeum sp</name>
    <dbReference type="NCBI Taxonomy" id="3101447"/>
    <lineage>
        <taxon>Archaea</taxon>
        <taxon>Candidatus Iainarchaeota</taxon>
        <taxon>Candidatus Iainarchaeia</taxon>
        <taxon>Candidatus Iainarchaeales</taxon>
        <taxon>Candidatus Iainarchaeaceae</taxon>
        <taxon>Candidatus Iainarchaeum</taxon>
    </lineage>
</organism>
<accession>A0A8T4C931</accession>
<gene>
    <name evidence="2" type="ORF">FJY86_04095</name>
</gene>
<evidence type="ECO:0000313" key="2">
    <source>
        <dbReference type="EMBL" id="MBM3282490.1"/>
    </source>
</evidence>
<name>A0A8T4C931_9ARCH</name>
<dbReference type="EMBL" id="VGJJ01000036">
    <property type="protein sequence ID" value="MBM3282490.1"/>
    <property type="molecule type" value="Genomic_DNA"/>
</dbReference>
<reference evidence="2" key="1">
    <citation type="submission" date="2019-03" db="EMBL/GenBank/DDBJ databases">
        <title>Lake Tanganyika Metagenome-Assembled Genomes (MAGs).</title>
        <authorList>
            <person name="Tran P."/>
        </authorList>
    </citation>
    <scope>NUCLEOTIDE SEQUENCE</scope>
    <source>
        <strain evidence="2">M_DeepCast_50m_m2_156</strain>
    </source>
</reference>
<keyword evidence="1" id="KW-0472">Membrane</keyword>
<feature type="transmembrane region" description="Helical" evidence="1">
    <location>
        <begin position="67"/>
        <end position="85"/>
    </location>
</feature>
<evidence type="ECO:0000256" key="1">
    <source>
        <dbReference type="SAM" id="Phobius"/>
    </source>
</evidence>